<evidence type="ECO:0000313" key="3">
    <source>
        <dbReference type="EMBL" id="HGG91498.1"/>
    </source>
</evidence>
<dbReference type="SUPFAM" id="SSF50692">
    <property type="entry name" value="ADC-like"/>
    <property type="match status" value="1"/>
</dbReference>
<evidence type="ECO:0000259" key="2">
    <source>
        <dbReference type="Pfam" id="PF01568"/>
    </source>
</evidence>
<dbReference type="InterPro" id="IPR044992">
    <property type="entry name" value="ChyE-like"/>
</dbReference>
<name>A0A7C3WG32_9BACT</name>
<evidence type="ECO:0000259" key="1">
    <source>
        <dbReference type="Pfam" id="PF00117"/>
    </source>
</evidence>
<comment type="caution">
    <text evidence="3">The sequence shown here is derived from an EMBL/GenBank/DDBJ whole genome shotgun (WGS) entry which is preliminary data.</text>
</comment>
<dbReference type="CDD" id="cd01741">
    <property type="entry name" value="GATase1_1"/>
    <property type="match status" value="1"/>
</dbReference>
<dbReference type="InterPro" id="IPR006657">
    <property type="entry name" value="MoPterin_dinucl-bd_dom"/>
</dbReference>
<dbReference type="PROSITE" id="PS51273">
    <property type="entry name" value="GATASE_TYPE_1"/>
    <property type="match status" value="1"/>
</dbReference>
<feature type="domain" description="Molybdopterin dinucleotide-binding" evidence="2">
    <location>
        <begin position="95"/>
        <end position="174"/>
    </location>
</feature>
<sequence>MALGQALDLSPERQRFGPSDVADMQALKTAPFRWPAPMVPYADRTFPTPSGRFRLLTSMDPASLAEDDPMYPYALLTVAPHGHICSERTMAEHSSLPEIALGAAEAQARGLTAGEPVLVKSPVGQALAVLRVREGLRPDVAVAERGGWVKAGHGLNRLTRDLASKVGQGTPYYETRVSVQPCPGGGPSGLRVLVVQHSDMAPGGNFVKWLERAGARTRVVAPGKGQALPDSPEGFDALLVLGGPQQAWDDAASPFFPALLALMRAFDALGRPVAGICLGAQLLARAHGGTNRAMGFTEYGFVALERLPEADADPVLGGLEAPALMEYHEDTFDLPQGAALLLAGADCRNQCFRVGRASYGFQFHLESDSAIIADWERRLRADLEKDPALRQRYPEAFLADMASRLPVLAARQDAFCAQVARNWLGLAQAARDAGGDGGQA</sequence>
<dbReference type="PANTHER" id="PTHR42695:SF5">
    <property type="entry name" value="GLUTAMINE AMIDOTRANSFERASE YLR126C-RELATED"/>
    <property type="match status" value="1"/>
</dbReference>
<reference evidence="3" key="1">
    <citation type="journal article" date="2020" name="mSystems">
        <title>Genome- and Community-Level Interaction Insights into Carbon Utilization and Element Cycling Functions of Hydrothermarchaeota in Hydrothermal Sediment.</title>
        <authorList>
            <person name="Zhou Z."/>
            <person name="Liu Y."/>
            <person name="Xu W."/>
            <person name="Pan J."/>
            <person name="Luo Z.H."/>
            <person name="Li M."/>
        </authorList>
    </citation>
    <scope>NUCLEOTIDE SEQUENCE [LARGE SCALE GENOMIC DNA]</scope>
    <source>
        <strain evidence="3">SpSt-413</strain>
    </source>
</reference>
<dbReference type="Pfam" id="PF00117">
    <property type="entry name" value="GATase"/>
    <property type="match status" value="1"/>
</dbReference>
<dbReference type="Pfam" id="PF01568">
    <property type="entry name" value="Molydop_binding"/>
    <property type="match status" value="1"/>
</dbReference>
<protein>
    <submittedName>
        <fullName evidence="3">Uncharacterized protein</fullName>
    </submittedName>
</protein>
<accession>A0A7C3WG32</accession>
<dbReference type="InterPro" id="IPR017926">
    <property type="entry name" value="GATASE"/>
</dbReference>
<proteinExistence type="predicted"/>
<gene>
    <name evidence="3" type="ORF">ENR59_00910</name>
</gene>
<dbReference type="GO" id="GO:0016491">
    <property type="term" value="F:oxidoreductase activity"/>
    <property type="evidence" value="ECO:0007669"/>
    <property type="project" value="InterPro"/>
</dbReference>
<dbReference type="Gene3D" id="3.40.50.880">
    <property type="match status" value="1"/>
</dbReference>
<dbReference type="EMBL" id="DSRP01000067">
    <property type="protein sequence ID" value="HGG91498.1"/>
    <property type="molecule type" value="Genomic_DNA"/>
</dbReference>
<dbReference type="InterPro" id="IPR029062">
    <property type="entry name" value="Class_I_gatase-like"/>
</dbReference>
<dbReference type="GO" id="GO:0005829">
    <property type="term" value="C:cytosol"/>
    <property type="evidence" value="ECO:0007669"/>
    <property type="project" value="TreeGrafter"/>
</dbReference>
<organism evidence="3">
    <name type="scientific">Fundidesulfovibrio putealis</name>
    <dbReference type="NCBI Taxonomy" id="270496"/>
    <lineage>
        <taxon>Bacteria</taxon>
        <taxon>Pseudomonadati</taxon>
        <taxon>Thermodesulfobacteriota</taxon>
        <taxon>Desulfovibrionia</taxon>
        <taxon>Desulfovibrionales</taxon>
        <taxon>Desulfovibrionaceae</taxon>
        <taxon>Fundidesulfovibrio</taxon>
    </lineage>
</organism>
<dbReference type="PANTHER" id="PTHR42695">
    <property type="entry name" value="GLUTAMINE AMIDOTRANSFERASE YLR126C-RELATED"/>
    <property type="match status" value="1"/>
</dbReference>
<dbReference type="AlphaFoldDB" id="A0A7C3WG32"/>
<dbReference type="InterPro" id="IPR009010">
    <property type="entry name" value="Asp_de-COase-like_dom_sf"/>
</dbReference>
<dbReference type="Gene3D" id="2.40.40.20">
    <property type="match status" value="1"/>
</dbReference>
<dbReference type="GO" id="GO:0043546">
    <property type="term" value="F:molybdopterin cofactor binding"/>
    <property type="evidence" value="ECO:0007669"/>
    <property type="project" value="InterPro"/>
</dbReference>
<feature type="domain" description="Glutamine amidotransferase" evidence="1">
    <location>
        <begin position="231"/>
        <end position="369"/>
    </location>
</feature>
<dbReference type="SUPFAM" id="SSF52317">
    <property type="entry name" value="Class I glutamine amidotransferase-like"/>
    <property type="match status" value="1"/>
</dbReference>